<keyword evidence="2" id="KW-1003">Cell membrane</keyword>
<protein>
    <submittedName>
        <fullName evidence="10">Alpha-1,2-mannosyltransferase</fullName>
    </submittedName>
</protein>
<keyword evidence="5 9" id="KW-1133">Transmembrane helix</keyword>
<evidence type="ECO:0000313" key="11">
    <source>
        <dbReference type="Proteomes" id="UP000318336"/>
    </source>
</evidence>
<gene>
    <name evidence="10" type="ORF">FB554_3131</name>
</gene>
<keyword evidence="3 10" id="KW-0808">Transferase</keyword>
<dbReference type="EMBL" id="VFOK01000001">
    <property type="protein sequence ID" value="TQL34948.1"/>
    <property type="molecule type" value="Genomic_DNA"/>
</dbReference>
<feature type="transmembrane region" description="Helical" evidence="9">
    <location>
        <begin position="12"/>
        <end position="35"/>
    </location>
</feature>
<dbReference type="Pfam" id="PF09594">
    <property type="entry name" value="GT87"/>
    <property type="match status" value="1"/>
</dbReference>
<reference evidence="10 11" key="1">
    <citation type="submission" date="2019-06" db="EMBL/GenBank/DDBJ databases">
        <title>Sequencing the genomes of 1000 actinobacteria strains.</title>
        <authorList>
            <person name="Klenk H.-P."/>
        </authorList>
    </citation>
    <scope>NUCLEOTIDE SEQUENCE [LARGE SCALE GENOMIC DNA]</scope>
    <source>
        <strain evidence="10 11">DSM 24617</strain>
    </source>
</reference>
<feature type="transmembrane region" description="Helical" evidence="9">
    <location>
        <begin position="97"/>
        <end position="116"/>
    </location>
</feature>
<dbReference type="GO" id="GO:0016758">
    <property type="term" value="F:hexosyltransferase activity"/>
    <property type="evidence" value="ECO:0007669"/>
    <property type="project" value="InterPro"/>
</dbReference>
<keyword evidence="11" id="KW-1185">Reference proteome</keyword>
<feature type="compositionally biased region" description="Low complexity" evidence="8">
    <location>
        <begin position="412"/>
        <end position="431"/>
    </location>
</feature>
<organism evidence="10 11">
    <name type="scientific">Barrientosiimonas humi</name>
    <dbReference type="NCBI Taxonomy" id="999931"/>
    <lineage>
        <taxon>Bacteria</taxon>
        <taxon>Bacillati</taxon>
        <taxon>Actinomycetota</taxon>
        <taxon>Actinomycetes</taxon>
        <taxon>Micrococcales</taxon>
        <taxon>Dermacoccaceae</taxon>
        <taxon>Barrientosiimonas</taxon>
    </lineage>
</organism>
<name>A0A542XGK2_9MICO</name>
<evidence type="ECO:0000256" key="3">
    <source>
        <dbReference type="ARBA" id="ARBA00022679"/>
    </source>
</evidence>
<evidence type="ECO:0000256" key="8">
    <source>
        <dbReference type="SAM" id="MobiDB-lite"/>
    </source>
</evidence>
<comment type="similarity">
    <text evidence="7">Belongs to the glycosyltransferase 87 family.</text>
</comment>
<feature type="region of interest" description="Disordered" evidence="8">
    <location>
        <begin position="409"/>
        <end position="431"/>
    </location>
</feature>
<keyword evidence="4 9" id="KW-0812">Transmembrane</keyword>
<evidence type="ECO:0000256" key="1">
    <source>
        <dbReference type="ARBA" id="ARBA00004651"/>
    </source>
</evidence>
<dbReference type="InterPro" id="IPR018584">
    <property type="entry name" value="GT87"/>
</dbReference>
<evidence type="ECO:0000256" key="2">
    <source>
        <dbReference type="ARBA" id="ARBA00022475"/>
    </source>
</evidence>
<keyword evidence="6 9" id="KW-0472">Membrane</keyword>
<feature type="transmembrane region" description="Helical" evidence="9">
    <location>
        <begin position="128"/>
        <end position="146"/>
    </location>
</feature>
<keyword evidence="10" id="KW-0328">Glycosyltransferase</keyword>
<dbReference type="GO" id="GO:0005886">
    <property type="term" value="C:plasma membrane"/>
    <property type="evidence" value="ECO:0007669"/>
    <property type="project" value="UniProtKB-SubCell"/>
</dbReference>
<evidence type="ECO:0000256" key="7">
    <source>
        <dbReference type="ARBA" id="ARBA00024033"/>
    </source>
</evidence>
<feature type="transmembrane region" description="Helical" evidence="9">
    <location>
        <begin position="209"/>
        <end position="228"/>
    </location>
</feature>
<evidence type="ECO:0000256" key="9">
    <source>
        <dbReference type="SAM" id="Phobius"/>
    </source>
</evidence>
<evidence type="ECO:0000256" key="4">
    <source>
        <dbReference type="ARBA" id="ARBA00022692"/>
    </source>
</evidence>
<sequence length="431" mass="47089">MLRVTEDRRSRVPRWLLAYAVVVVGTVPWMVLYLLRPDDQHWMVDLEVYREAGLSNLVGRPVYEWFTPPPQNLPFTYPPFASILAIPLALLPFRVVGWIWFYLQLLATLGIVRYAGAGLIARATRVPGWLLWGGLTLAAAATLPVADGLRYGQVNAFLILGCLLDVVRPRAGRWLDRIPQGVLVGAAAAIKLTPAIFVVHLVLTRQWRAAATAAGTAIGITLATFVLLPGPSFAFWGGALQDPERLGRNDGTANQSLRGVLLRLGPDGLAGDLLWLALVAVVLVVGLGSARRAHLAGDRLLAFCLVATTALLVSPVSWTHHFHWLLPTMVLLVATRRRAYVLAGVALWLTFVLHLTWWAHWRLVDQVIFEPSLSTGDPFWTVLHNSYAIAAVLTVILLARLAAQRSRPDAAPPADAARPSAPSVPATPRRG</sequence>
<dbReference type="Proteomes" id="UP000318336">
    <property type="component" value="Unassembled WGS sequence"/>
</dbReference>
<dbReference type="OrthoDB" id="9774600at2"/>
<comment type="subcellular location">
    <subcellularLocation>
        <location evidence="1">Cell membrane</location>
        <topology evidence="1">Multi-pass membrane protein</topology>
    </subcellularLocation>
</comment>
<feature type="transmembrane region" description="Helical" evidence="9">
    <location>
        <begin position="268"/>
        <end position="288"/>
    </location>
</feature>
<feature type="transmembrane region" description="Helical" evidence="9">
    <location>
        <begin position="339"/>
        <end position="359"/>
    </location>
</feature>
<feature type="transmembrane region" description="Helical" evidence="9">
    <location>
        <begin position="379"/>
        <end position="399"/>
    </location>
</feature>
<accession>A0A542XGK2</accession>
<dbReference type="AlphaFoldDB" id="A0A542XGK2"/>
<comment type="caution">
    <text evidence="10">The sequence shown here is derived from an EMBL/GenBank/DDBJ whole genome shotgun (WGS) entry which is preliminary data.</text>
</comment>
<evidence type="ECO:0000313" key="10">
    <source>
        <dbReference type="EMBL" id="TQL34948.1"/>
    </source>
</evidence>
<proteinExistence type="inferred from homology"/>
<feature type="transmembrane region" description="Helical" evidence="9">
    <location>
        <begin position="181"/>
        <end position="203"/>
    </location>
</feature>
<evidence type="ECO:0000256" key="5">
    <source>
        <dbReference type="ARBA" id="ARBA00022989"/>
    </source>
</evidence>
<evidence type="ECO:0000256" key="6">
    <source>
        <dbReference type="ARBA" id="ARBA00023136"/>
    </source>
</evidence>